<comment type="similarity">
    <text evidence="1">Belongs to the short-chain dehydrogenases/reductases (SDR) family.</text>
</comment>
<dbReference type="EMBL" id="BSDD01000004">
    <property type="protein sequence ID" value="GLH70565.1"/>
    <property type="molecule type" value="Genomic_DNA"/>
</dbReference>
<evidence type="ECO:0000256" key="1">
    <source>
        <dbReference type="ARBA" id="ARBA00006484"/>
    </source>
</evidence>
<proteinExistence type="inferred from homology"/>
<dbReference type="Proteomes" id="UP001165089">
    <property type="component" value="Unassembled WGS sequence"/>
</dbReference>
<accession>A0ABQ5Q8X4</accession>
<dbReference type="InterPro" id="IPR020904">
    <property type="entry name" value="Sc_DH/Rdtase_CS"/>
</dbReference>
<dbReference type="PANTHER" id="PTHR42879">
    <property type="entry name" value="3-OXOACYL-(ACYL-CARRIER-PROTEIN) REDUCTASE"/>
    <property type="match status" value="1"/>
</dbReference>
<dbReference type="SUPFAM" id="SSF51735">
    <property type="entry name" value="NAD(P)-binding Rossmann-fold domains"/>
    <property type="match status" value="1"/>
</dbReference>
<keyword evidence="3" id="KW-1185">Reference proteome</keyword>
<dbReference type="RefSeq" id="WP_285725913.1">
    <property type="nucleotide sequence ID" value="NZ_BSDD01000004.1"/>
</dbReference>
<dbReference type="InterPro" id="IPR050259">
    <property type="entry name" value="SDR"/>
</dbReference>
<dbReference type="PANTHER" id="PTHR42879:SF2">
    <property type="entry name" value="3-OXOACYL-[ACYL-CARRIER-PROTEIN] REDUCTASE FABG"/>
    <property type="match status" value="1"/>
</dbReference>
<dbReference type="PROSITE" id="PS00061">
    <property type="entry name" value="ADH_SHORT"/>
    <property type="match status" value="1"/>
</dbReference>
<dbReference type="Pfam" id="PF13561">
    <property type="entry name" value="adh_short_C2"/>
    <property type="match status" value="1"/>
</dbReference>
<evidence type="ECO:0000313" key="2">
    <source>
        <dbReference type="EMBL" id="GLH70565.1"/>
    </source>
</evidence>
<reference evidence="2 3" key="1">
    <citation type="journal article" date="2023" name="Antonie Van Leeuwenhoek">
        <title>Mesoterricola silvestris gen. nov., sp. nov., Mesoterricola sediminis sp. nov., Geothrix oryzae sp. nov., Geothrix edaphica sp. nov., Geothrix rubra sp. nov., and Geothrix limicola sp. nov., six novel members of Acidobacteriota isolated from soils.</title>
        <authorList>
            <person name="Itoh H."/>
            <person name="Sugisawa Y."/>
            <person name="Mise K."/>
            <person name="Xu Z."/>
            <person name="Kuniyasu M."/>
            <person name="Ushijima N."/>
            <person name="Kawano K."/>
            <person name="Kobayashi E."/>
            <person name="Shiratori Y."/>
            <person name="Masuda Y."/>
            <person name="Senoo K."/>
        </authorList>
    </citation>
    <scope>NUCLEOTIDE SEQUENCE [LARGE SCALE GENOMIC DNA]</scope>
    <source>
        <strain evidence="2 3">Red803</strain>
    </source>
</reference>
<gene>
    <name evidence="2" type="primary">fabG_1</name>
    <name evidence="2" type="ORF">GETHPA_20980</name>
</gene>
<dbReference type="InterPro" id="IPR036291">
    <property type="entry name" value="NAD(P)-bd_dom_sf"/>
</dbReference>
<dbReference type="InterPro" id="IPR002347">
    <property type="entry name" value="SDR_fam"/>
</dbReference>
<organism evidence="2 3">
    <name type="scientific">Geothrix rubra</name>
    <dbReference type="NCBI Taxonomy" id="2927977"/>
    <lineage>
        <taxon>Bacteria</taxon>
        <taxon>Pseudomonadati</taxon>
        <taxon>Acidobacteriota</taxon>
        <taxon>Holophagae</taxon>
        <taxon>Holophagales</taxon>
        <taxon>Holophagaceae</taxon>
        <taxon>Geothrix</taxon>
    </lineage>
</organism>
<evidence type="ECO:0000313" key="3">
    <source>
        <dbReference type="Proteomes" id="UP001165089"/>
    </source>
</evidence>
<name>A0ABQ5Q8X4_9BACT</name>
<dbReference type="Gene3D" id="3.40.50.720">
    <property type="entry name" value="NAD(P)-binding Rossmann-like Domain"/>
    <property type="match status" value="1"/>
</dbReference>
<dbReference type="PRINTS" id="PR00081">
    <property type="entry name" value="GDHRDH"/>
</dbReference>
<comment type="caution">
    <text evidence="2">The sequence shown here is derived from an EMBL/GenBank/DDBJ whole genome shotgun (WGS) entry which is preliminary data.</text>
</comment>
<sequence length="254" mass="26059">MSLDLSHQRILVTGGSRGIGAATVRLLTGLGAKVAFTYLSAEQAALDLQADLQAQGRAVLAIRADQRSRADAQVAVAAVEAAWGGLDAFVGNAGIWAATPAELEDEGVLLDILETNVTGLFRWNAEVIPALRRAGGGSIVLLSSTAGQRGEARHGAYAASKGAVISLVKSLAPELGPDRIRVNAVAPGWVDTDMSAAALRADAEQRKRIEAAFPLGHIPGAEDLAGPVAFLLSPWAAAITGEVLNVNGGTVLCG</sequence>
<protein>
    <submittedName>
        <fullName evidence="2">Beta-ketoacyl-ACP reductase</fullName>
    </submittedName>
</protein>
<dbReference type="PRINTS" id="PR00080">
    <property type="entry name" value="SDRFAMILY"/>
</dbReference>
<dbReference type="CDD" id="cd05233">
    <property type="entry name" value="SDR_c"/>
    <property type="match status" value="1"/>
</dbReference>